<feature type="region of interest" description="Disordered" evidence="3">
    <location>
        <begin position="1"/>
        <end position="51"/>
    </location>
</feature>
<dbReference type="GO" id="GO:0003723">
    <property type="term" value="F:RNA binding"/>
    <property type="evidence" value="ECO:0007669"/>
    <property type="project" value="InterPro"/>
</dbReference>
<dbReference type="GO" id="GO:0016787">
    <property type="term" value="F:hydrolase activity"/>
    <property type="evidence" value="ECO:0007669"/>
    <property type="project" value="UniProtKB-KW"/>
</dbReference>
<name>A0A0D9NZ37_METAN</name>
<dbReference type="EMBL" id="KE384730">
    <property type="protein sequence ID" value="KJK79322.1"/>
    <property type="molecule type" value="Genomic_DNA"/>
</dbReference>
<feature type="compositionally biased region" description="Basic and acidic residues" evidence="3">
    <location>
        <begin position="174"/>
        <end position="183"/>
    </location>
</feature>
<organism evidence="4 5">
    <name type="scientific">Metarhizium anisopliae BRIP 53293</name>
    <dbReference type="NCBI Taxonomy" id="1291518"/>
    <lineage>
        <taxon>Eukaryota</taxon>
        <taxon>Fungi</taxon>
        <taxon>Dikarya</taxon>
        <taxon>Ascomycota</taxon>
        <taxon>Pezizomycotina</taxon>
        <taxon>Sordariomycetes</taxon>
        <taxon>Hypocreomycetidae</taxon>
        <taxon>Hypocreales</taxon>
        <taxon>Clavicipitaceae</taxon>
        <taxon>Metarhizium</taxon>
    </lineage>
</organism>
<reference evidence="5" key="1">
    <citation type="journal article" date="2014" name="BMC Genomics">
        <title>The genome sequence of the biocontrol fungus Metarhizium anisopliae and comparative genomics of Metarhizium species.</title>
        <authorList>
            <person name="Pattemore J.A."/>
            <person name="Hane J.K."/>
            <person name="Williams A.H."/>
            <person name="Wilson B.A."/>
            <person name="Stodart B.J."/>
            <person name="Ash G.J."/>
        </authorList>
    </citation>
    <scope>NUCLEOTIDE SEQUENCE [LARGE SCALE GENOMIC DNA]</scope>
    <source>
        <strain evidence="5">BRIP 53293</strain>
    </source>
</reference>
<feature type="compositionally biased region" description="Polar residues" evidence="3">
    <location>
        <begin position="160"/>
        <end position="172"/>
    </location>
</feature>
<dbReference type="SUPFAM" id="SSF53933">
    <property type="entry name" value="Microbial ribonucleases"/>
    <property type="match status" value="1"/>
</dbReference>
<dbReference type="Gene3D" id="3.10.450.30">
    <property type="entry name" value="Microbial ribonucleases"/>
    <property type="match status" value="1"/>
</dbReference>
<evidence type="ECO:0000313" key="5">
    <source>
        <dbReference type="Proteomes" id="UP000054544"/>
    </source>
</evidence>
<dbReference type="AlphaFoldDB" id="A0A0D9NZ37"/>
<dbReference type="Proteomes" id="UP000054544">
    <property type="component" value="Unassembled WGS sequence"/>
</dbReference>
<feature type="region of interest" description="Disordered" evidence="3">
    <location>
        <begin position="158"/>
        <end position="204"/>
    </location>
</feature>
<evidence type="ECO:0000313" key="4">
    <source>
        <dbReference type="EMBL" id="KJK79322.1"/>
    </source>
</evidence>
<dbReference type="OrthoDB" id="4770332at2759"/>
<feature type="compositionally biased region" description="Polar residues" evidence="3">
    <location>
        <begin position="1"/>
        <end position="10"/>
    </location>
</feature>
<keyword evidence="5" id="KW-1185">Reference proteome</keyword>
<protein>
    <submittedName>
        <fullName evidence="4">Uncharacterized protein</fullName>
    </submittedName>
</protein>
<evidence type="ECO:0000256" key="1">
    <source>
        <dbReference type="ARBA" id="ARBA00022722"/>
    </source>
</evidence>
<keyword evidence="1" id="KW-0540">Nuclease</keyword>
<dbReference type="InterPro" id="IPR016191">
    <property type="entry name" value="Ribonuclease/ribotoxin"/>
</dbReference>
<accession>A0A0D9NZ37</accession>
<feature type="compositionally biased region" description="Low complexity" evidence="3">
    <location>
        <begin position="195"/>
        <end position="204"/>
    </location>
</feature>
<dbReference type="GO" id="GO:0004540">
    <property type="term" value="F:RNA nuclease activity"/>
    <property type="evidence" value="ECO:0007669"/>
    <property type="project" value="InterPro"/>
</dbReference>
<gene>
    <name evidence="4" type="ORF">H634G_04913</name>
</gene>
<evidence type="ECO:0000256" key="2">
    <source>
        <dbReference type="ARBA" id="ARBA00022801"/>
    </source>
</evidence>
<proteinExistence type="predicted"/>
<keyword evidence="2" id="KW-0378">Hydrolase</keyword>
<sequence length="204" mass="23149">MDASSSSAWGETSRDMDLDEIMTESADWTHVTRQKRSPAKNEPQDASFYSCSNLPPSHPGRYVRASDVRAQVAQIPEYNHQIEGKSNDFKNLYPKNFANFEQFSALESCHPRIEYPLKLKGVQMWQASEGTATAGVHRVICDRDRGYRMGVDVVYHDTTKSSNPANNFTQANYHRPEAGEKGKQERHKNHRRGEGSASSRSSYY</sequence>
<evidence type="ECO:0000256" key="3">
    <source>
        <dbReference type="SAM" id="MobiDB-lite"/>
    </source>
</evidence>